<keyword evidence="4" id="KW-1185">Reference proteome</keyword>
<organism evidence="3 4">
    <name type="scientific">Cellulophaga lytica (strain ATCC 23178 / DSM 7489 / JCM 8516 / NBRC 14961 / NCIMB 1423 / VKM B-1433 / Cy l20)</name>
    <dbReference type="NCBI Taxonomy" id="867900"/>
    <lineage>
        <taxon>Bacteria</taxon>
        <taxon>Pseudomonadati</taxon>
        <taxon>Bacteroidota</taxon>
        <taxon>Flavobacteriia</taxon>
        <taxon>Flavobacteriales</taxon>
        <taxon>Flavobacteriaceae</taxon>
        <taxon>Cellulophaga</taxon>
    </lineage>
</organism>
<dbReference type="STRING" id="867900.Celly_0946"/>
<proteinExistence type="predicted"/>
<dbReference type="KEGG" id="cly:Celly_0946"/>
<keyword evidence="2" id="KW-1133">Transmembrane helix</keyword>
<dbReference type="AlphaFoldDB" id="F0RDM9"/>
<evidence type="ECO:0000256" key="1">
    <source>
        <dbReference type="SAM" id="Coils"/>
    </source>
</evidence>
<sequence>MANELPTLDSTNEELESIYKVHSKRFFNWLETNSISPNSSKNIALLAHNELVKRSNNRYSRISTYLTYFVIALSVITLVFASLDYVGDKEWQKDQITELELINKNLTERNAEIESLKLELNKTKEQILKLEQLNKTEKK</sequence>
<evidence type="ECO:0000313" key="3">
    <source>
        <dbReference type="EMBL" id="ADY28777.1"/>
    </source>
</evidence>
<gene>
    <name evidence="3" type="ordered locus">Celly_0946</name>
</gene>
<accession>F0RDM9</accession>
<feature type="coiled-coil region" evidence="1">
    <location>
        <begin position="96"/>
        <end position="133"/>
    </location>
</feature>
<dbReference type="HOGENOM" id="CLU_1841533_0_0_10"/>
<feature type="transmembrane region" description="Helical" evidence="2">
    <location>
        <begin position="65"/>
        <end position="86"/>
    </location>
</feature>
<evidence type="ECO:0000313" key="4">
    <source>
        <dbReference type="Proteomes" id="UP000007487"/>
    </source>
</evidence>
<keyword evidence="2" id="KW-0812">Transmembrane</keyword>
<evidence type="ECO:0000256" key="2">
    <source>
        <dbReference type="SAM" id="Phobius"/>
    </source>
</evidence>
<reference evidence="3 4" key="1">
    <citation type="journal article" date="2011" name="Stand. Genomic Sci.">
        <title>Complete genome sequence of Cellulophaga lytica type strain (LIM- 21).</title>
        <authorList>
            <person name="Pati A."/>
            <person name="Abt B."/>
            <person name="Teshima H."/>
            <person name="Nolan M."/>
            <person name="Lapidus A."/>
            <person name="Lucas S."/>
            <person name="Hammon N."/>
            <person name="Deshpande S."/>
            <person name="Cheng J.F."/>
            <person name="Tapia R."/>
            <person name="Han C."/>
            <person name="Goodwin L."/>
            <person name="Pitluck S."/>
            <person name="Liolios K."/>
            <person name="Pagani I."/>
            <person name="Mavromatis K."/>
            <person name="Ovchinikova G."/>
            <person name="Chen A."/>
            <person name="Palaniappan K."/>
            <person name="Land M."/>
            <person name="Hauser L."/>
            <person name="Jeffries C.D."/>
            <person name="Detter J.C."/>
            <person name="Brambilla E.M."/>
            <person name="Kannan K.P."/>
            <person name="Rohde M."/>
            <person name="Spring S."/>
            <person name="Goker M."/>
            <person name="Woyke T."/>
            <person name="Bristow J."/>
            <person name="Eisen J.A."/>
            <person name="Markowitz V."/>
            <person name="Hugenholtz P."/>
            <person name="Kyrpides N.C."/>
            <person name="Klenk H.P."/>
            <person name="Ivanova N."/>
        </authorList>
    </citation>
    <scope>NUCLEOTIDE SEQUENCE [LARGE SCALE GENOMIC DNA]</scope>
    <source>
        <strain evidence="4">ATCC 23178 / DSM 7489 / JCM 8516 / NBRC 14961 / NCIMB 1423 / VKM B-1433 / Cy l20</strain>
    </source>
</reference>
<dbReference type="RefSeq" id="WP_013620525.1">
    <property type="nucleotide sequence ID" value="NC_015167.1"/>
</dbReference>
<keyword evidence="1" id="KW-0175">Coiled coil</keyword>
<dbReference type="Proteomes" id="UP000007487">
    <property type="component" value="Chromosome"/>
</dbReference>
<keyword evidence="2" id="KW-0472">Membrane</keyword>
<name>F0RDM9_CELLC</name>
<protein>
    <submittedName>
        <fullName evidence="3">Uncharacterized protein</fullName>
    </submittedName>
</protein>
<dbReference type="EMBL" id="CP002534">
    <property type="protein sequence ID" value="ADY28777.1"/>
    <property type="molecule type" value="Genomic_DNA"/>
</dbReference>